<feature type="domain" description="ASPIC/UnbV" evidence="2">
    <location>
        <begin position="644"/>
        <end position="709"/>
    </location>
</feature>
<dbReference type="PANTHER" id="PTHR16026:SF0">
    <property type="entry name" value="CARTILAGE ACIDIC PROTEIN 1"/>
    <property type="match status" value="1"/>
</dbReference>
<dbReference type="Pfam" id="PF07593">
    <property type="entry name" value="UnbV_ASPIC"/>
    <property type="match status" value="1"/>
</dbReference>
<comment type="caution">
    <text evidence="3">The sequence shown here is derived from an EMBL/GenBank/DDBJ whole genome shotgun (WGS) entry which is preliminary data.</text>
</comment>
<protein>
    <submittedName>
        <fullName evidence="3">CRTAC1 family protein</fullName>
    </submittedName>
</protein>
<dbReference type="PANTHER" id="PTHR16026">
    <property type="entry name" value="CARTILAGE ACIDIC PROTEIN 1"/>
    <property type="match status" value="1"/>
</dbReference>
<evidence type="ECO:0000256" key="1">
    <source>
        <dbReference type="ARBA" id="ARBA00022729"/>
    </source>
</evidence>
<dbReference type="Proteomes" id="UP000808349">
    <property type="component" value="Unassembled WGS sequence"/>
</dbReference>
<reference evidence="3 4" key="1">
    <citation type="submission" date="2020-10" db="EMBL/GenBank/DDBJ databases">
        <title>Connecting structure to function with the recovery of over 1000 high-quality activated sludge metagenome-assembled genomes encoding full-length rRNA genes using long-read sequencing.</title>
        <authorList>
            <person name="Singleton C.M."/>
            <person name="Petriglieri F."/>
            <person name="Kristensen J.M."/>
            <person name="Kirkegaard R.H."/>
            <person name="Michaelsen T.Y."/>
            <person name="Andersen M.H."/>
            <person name="Karst S.M."/>
            <person name="Dueholm M.S."/>
            <person name="Nielsen P.H."/>
            <person name="Albertsen M."/>
        </authorList>
    </citation>
    <scope>NUCLEOTIDE SEQUENCE [LARGE SCALE GENOMIC DNA]</scope>
    <source>
        <strain evidence="3">Ribe_18-Q3-R11-54_BAT3C.373</strain>
    </source>
</reference>
<dbReference type="Gene3D" id="2.130.10.130">
    <property type="entry name" value="Integrin alpha, N-terminal"/>
    <property type="match status" value="1"/>
</dbReference>
<dbReference type="SUPFAM" id="SSF69318">
    <property type="entry name" value="Integrin alpha N-terminal domain"/>
    <property type="match status" value="1"/>
</dbReference>
<evidence type="ECO:0000259" key="2">
    <source>
        <dbReference type="Pfam" id="PF07593"/>
    </source>
</evidence>
<evidence type="ECO:0000313" key="4">
    <source>
        <dbReference type="Proteomes" id="UP000808349"/>
    </source>
</evidence>
<evidence type="ECO:0000313" key="3">
    <source>
        <dbReference type="EMBL" id="MBK9718546.1"/>
    </source>
</evidence>
<keyword evidence="1" id="KW-0732">Signal</keyword>
<dbReference type="InterPro" id="IPR027039">
    <property type="entry name" value="Crtac1"/>
</dbReference>
<dbReference type="InterPro" id="IPR028994">
    <property type="entry name" value="Integrin_alpha_N"/>
</dbReference>
<organism evidence="3 4">
    <name type="scientific">Candidatus Defluviibacterium haderslevense</name>
    <dbReference type="NCBI Taxonomy" id="2981993"/>
    <lineage>
        <taxon>Bacteria</taxon>
        <taxon>Pseudomonadati</taxon>
        <taxon>Bacteroidota</taxon>
        <taxon>Saprospiria</taxon>
        <taxon>Saprospirales</taxon>
        <taxon>Saprospiraceae</taxon>
        <taxon>Candidatus Defluviibacterium</taxon>
    </lineage>
</organism>
<name>A0A9D7SAS8_9BACT</name>
<accession>A0A9D7SAS8</accession>
<dbReference type="EMBL" id="JADKFW010000010">
    <property type="protein sequence ID" value="MBK9718546.1"/>
    <property type="molecule type" value="Genomic_DNA"/>
</dbReference>
<proteinExistence type="predicted"/>
<dbReference type="InterPro" id="IPR013517">
    <property type="entry name" value="FG-GAP"/>
</dbReference>
<dbReference type="InterPro" id="IPR011519">
    <property type="entry name" value="UnbV_ASPIC"/>
</dbReference>
<dbReference type="AlphaFoldDB" id="A0A9D7SAS8"/>
<gene>
    <name evidence="3" type="ORF">IPO85_13745</name>
</gene>
<sequence length="738" mass="82617">MKYTIIFLMFYFVCCKTETNHNISNDSLDGSERMIHILDSVVKSVVPPNGSFDNAANVKYFYDRVQKTPTDFNLRLKYANELLLAGDTEKSIAELDQLYQFLKSSGKMKPEYKEHMLKLLAIANLRLGEQENCLQHHSDQSCLIPIKGSGIHQLKNGSEIGTKYLIELLQDNPNDLISVWLLNIAAMTLGTYPKSVPKEFLIPPAKFQNKIDFPRFQDIAMNNNTAINETSGGVAVEDFDHDGYLDIIATGWGLHESIRYLHNDGNGLFSDLSVKAQLKGIIGGLNVIQGDYNNDGWMDFMVLRGAWLTNLNLPNSLFRNNGDGTFSDVTIEAGLLSFHPTQAGVFCDFNNDGFLDLFIGNESTKNPHPNELYLNDTKGKFINVLAGSGVEDLVFFCKGITAGDINNDGWTDVYMTRMGGDNVMLLNKSTATKIQFENISSTSGTVNPQGSFSTCMLDFNNDGNLDIFAGSFNINRYNHLPEDIVNDYRGKPFQNELCGLYINQGNLNFKDIAKDAGLNSSLYIMASNKGDLNNDGFEDFYFGTGEPNYEAIIPNRMFINMNGERLEDVSYVGGFAHLQKGHGISFADFDNDGDQDIYAVMGGAYEGDRFFNAFFNNPGFAAHYIKIRLRGTQTNYFGAHSRIKVNLITAKGKRSIYRQMDSGGSFGSNPYLAHIGLGKDAKRIESIEVYWPISKSTKIYTNLEMDHGYTLFEDQADPKPYELKTFKWNLSVTHCNLN</sequence>
<dbReference type="Pfam" id="PF13517">
    <property type="entry name" value="FG-GAP_3"/>
    <property type="match status" value="3"/>
</dbReference>